<dbReference type="InterPro" id="IPR051451">
    <property type="entry name" value="PhoH2-like"/>
</dbReference>
<gene>
    <name evidence="5" type="ORF">JOC73_002135</name>
</gene>
<dbReference type="EMBL" id="JAFBEE010000014">
    <property type="protein sequence ID" value="MBM7615565.1"/>
    <property type="molecule type" value="Genomic_DNA"/>
</dbReference>
<dbReference type="RefSeq" id="WP_204402925.1">
    <property type="nucleotide sequence ID" value="NZ_JAFBEE010000014.1"/>
</dbReference>
<dbReference type="InterPro" id="IPR029060">
    <property type="entry name" value="PIN-like_dom_sf"/>
</dbReference>
<dbReference type="SUPFAM" id="SSF88723">
    <property type="entry name" value="PIN domain-like"/>
    <property type="match status" value="1"/>
</dbReference>
<organism evidence="5 6">
    <name type="scientific">Alkaliphilus hydrothermalis</name>
    <dbReference type="NCBI Taxonomy" id="1482730"/>
    <lineage>
        <taxon>Bacteria</taxon>
        <taxon>Bacillati</taxon>
        <taxon>Bacillota</taxon>
        <taxon>Clostridia</taxon>
        <taxon>Peptostreptococcales</taxon>
        <taxon>Natronincolaceae</taxon>
        <taxon>Alkaliphilus</taxon>
    </lineage>
</organism>
<dbReference type="Pfam" id="PF02562">
    <property type="entry name" value="PhoH"/>
    <property type="match status" value="1"/>
</dbReference>
<dbReference type="InterPro" id="IPR003714">
    <property type="entry name" value="PhoH"/>
</dbReference>
<keyword evidence="2" id="KW-0067">ATP-binding</keyword>
<evidence type="ECO:0000256" key="3">
    <source>
        <dbReference type="ARBA" id="ARBA00046345"/>
    </source>
</evidence>
<dbReference type="SUPFAM" id="SSF52540">
    <property type="entry name" value="P-loop containing nucleoside triphosphate hydrolases"/>
    <property type="match status" value="1"/>
</dbReference>
<name>A0ABS2NRK4_9FIRM</name>
<feature type="domain" description="PIN" evidence="4">
    <location>
        <begin position="3"/>
        <end position="131"/>
    </location>
</feature>
<dbReference type="Pfam" id="PF13638">
    <property type="entry name" value="PIN_4"/>
    <property type="match status" value="1"/>
</dbReference>
<dbReference type="PANTHER" id="PTHR30473:SF2">
    <property type="entry name" value="PIN DOMAIN-CONTAINING PROTEIN"/>
    <property type="match status" value="1"/>
</dbReference>
<dbReference type="Proteomes" id="UP001314796">
    <property type="component" value="Unassembled WGS sequence"/>
</dbReference>
<dbReference type="Gene3D" id="3.40.50.1010">
    <property type="entry name" value="5'-nuclease"/>
    <property type="match status" value="1"/>
</dbReference>
<accession>A0ABS2NRK4</accession>
<dbReference type="CDD" id="cd09883">
    <property type="entry name" value="PIN_VapC_PhoHL-ATPase"/>
    <property type="match status" value="1"/>
</dbReference>
<comment type="caution">
    <text evidence="5">The sequence shown here is derived from an EMBL/GenBank/DDBJ whole genome shotgun (WGS) entry which is preliminary data.</text>
</comment>
<dbReference type="PANTHER" id="PTHR30473">
    <property type="entry name" value="PROTEIN PHOH"/>
    <property type="match status" value="1"/>
</dbReference>
<dbReference type="InterPro" id="IPR027417">
    <property type="entry name" value="P-loop_NTPase"/>
</dbReference>
<dbReference type="SMART" id="SM00670">
    <property type="entry name" value="PINc"/>
    <property type="match status" value="1"/>
</dbReference>
<evidence type="ECO:0000313" key="5">
    <source>
        <dbReference type="EMBL" id="MBM7615565.1"/>
    </source>
</evidence>
<proteinExistence type="inferred from homology"/>
<dbReference type="Gene3D" id="3.40.50.300">
    <property type="entry name" value="P-loop containing nucleotide triphosphate hydrolases"/>
    <property type="match status" value="1"/>
</dbReference>
<protein>
    <submittedName>
        <fullName evidence="5">PhoH-like ATPase</fullName>
    </submittedName>
</protein>
<keyword evidence="1" id="KW-0547">Nucleotide-binding</keyword>
<dbReference type="InterPro" id="IPR002716">
    <property type="entry name" value="PIN_dom"/>
</dbReference>
<reference evidence="5 6" key="1">
    <citation type="submission" date="2021-01" db="EMBL/GenBank/DDBJ databases">
        <title>Genomic Encyclopedia of Type Strains, Phase IV (KMG-IV): sequencing the most valuable type-strain genomes for metagenomic binning, comparative biology and taxonomic classification.</title>
        <authorList>
            <person name="Goeker M."/>
        </authorList>
    </citation>
    <scope>NUCLEOTIDE SEQUENCE [LARGE SCALE GENOMIC DNA]</scope>
    <source>
        <strain evidence="5 6">DSM 25890</strain>
    </source>
</reference>
<evidence type="ECO:0000259" key="4">
    <source>
        <dbReference type="SMART" id="SM00670"/>
    </source>
</evidence>
<comment type="similarity">
    <text evidence="3">In the N-terminal section; belongs to the PINc/VapC protein family.</text>
</comment>
<sequence length="443" mass="50316">MRKTFVLDTSVLLHDPNCIHAFGDNLVVIPAVVIEEIDKKKNLQDIIGRNAREVARELDLLRQEGSLSQGIDLSNKGKLKIELNHKSMNKLSESFSEINNDNRILAVALNFQEEKGKENVILVSKDVIMRIKADSLGIESQDFIHDTVEYNSDEVYKGYSEHYIASEKLSEFYQKNYLEVSILKQENKNLDLFPHQFVLLRDASNPNQTAIAKYNYKLSKLEQLYQGEDTYWGIKGKNLEQRMALEALLDDEVRIVTLTGRAGTGKTLLALVAGLYQTNDLKKYQKLLITKPVIPVGRDIGYLPGDKDEKLRPWVQPIYDNLELILGTKTISKLEDTLVGMNRIEIEAMTYIRGRSIPNQFVIIDEAQNLTKHEIKTLITRVGEGTKIVLMGDTDQIDHPYLDSVCNGLSYTVSKLKEQPMAAHIHFKKVERSTLAQLASEIL</sequence>
<evidence type="ECO:0000313" key="6">
    <source>
        <dbReference type="Proteomes" id="UP001314796"/>
    </source>
</evidence>
<keyword evidence="6" id="KW-1185">Reference proteome</keyword>
<evidence type="ECO:0000256" key="1">
    <source>
        <dbReference type="ARBA" id="ARBA00022741"/>
    </source>
</evidence>
<evidence type="ECO:0000256" key="2">
    <source>
        <dbReference type="ARBA" id="ARBA00022840"/>
    </source>
</evidence>